<protein>
    <submittedName>
        <fullName evidence="2">Uncharacterized protein</fullName>
    </submittedName>
</protein>
<dbReference type="AlphaFoldDB" id="A0A6M3JY06"/>
<gene>
    <name evidence="2" type="ORF">MM415A01893_0018</name>
    <name evidence="1" type="ORF">MM415B00636_0047</name>
</gene>
<evidence type="ECO:0000313" key="1">
    <source>
        <dbReference type="EMBL" id="QJA63314.1"/>
    </source>
</evidence>
<proteinExistence type="predicted"/>
<dbReference type="EMBL" id="MT142129">
    <property type="protein sequence ID" value="QJA74930.1"/>
    <property type="molecule type" value="Genomic_DNA"/>
</dbReference>
<evidence type="ECO:0000313" key="2">
    <source>
        <dbReference type="EMBL" id="QJA74930.1"/>
    </source>
</evidence>
<organism evidence="2">
    <name type="scientific">viral metagenome</name>
    <dbReference type="NCBI Taxonomy" id="1070528"/>
    <lineage>
        <taxon>unclassified sequences</taxon>
        <taxon>metagenomes</taxon>
        <taxon>organismal metagenomes</taxon>
    </lineage>
</organism>
<reference evidence="2" key="1">
    <citation type="submission" date="2020-03" db="EMBL/GenBank/DDBJ databases">
        <title>The deep terrestrial virosphere.</title>
        <authorList>
            <person name="Holmfeldt K."/>
            <person name="Nilsson E."/>
            <person name="Simone D."/>
            <person name="Lopez-Fernandez M."/>
            <person name="Wu X."/>
            <person name="de Brujin I."/>
            <person name="Lundin D."/>
            <person name="Andersson A."/>
            <person name="Bertilsson S."/>
            <person name="Dopson M."/>
        </authorList>
    </citation>
    <scope>NUCLEOTIDE SEQUENCE</scope>
    <source>
        <strain evidence="2">MM415A01893</strain>
        <strain evidence="1">MM415B00636</strain>
    </source>
</reference>
<dbReference type="EMBL" id="MT141494">
    <property type="protein sequence ID" value="QJA63314.1"/>
    <property type="molecule type" value="Genomic_DNA"/>
</dbReference>
<accession>A0A6M3JY06</accession>
<sequence length="178" mass="18929">MKKFLKACLGIALIILIWNNFAPAEVNLPYNLKAMLVNELLNKPHTWTGTQTFDEALTGISTYGISGNITLGSTNTNGRVGAVLASSSPIVTLPTLSNVYPVITIQDTTTAGNDSGVTIFSPTQQIYSGVGSTAVAGSTIFVNSGNTRFNMTLKAMLVTGGTLSWFVYSFNGNTLRRP</sequence>
<name>A0A6M3JY06_9ZZZZ</name>